<dbReference type="KEGG" id="yps:pYptb0041"/>
<organism evidence="1 2">
    <name type="scientific">Yersinia pseudotuberculosis serotype I (strain IP32953)</name>
    <dbReference type="NCBI Taxonomy" id="273123"/>
    <lineage>
        <taxon>Bacteria</taxon>
        <taxon>Pseudomonadati</taxon>
        <taxon>Pseudomonadota</taxon>
        <taxon>Gammaproteobacteria</taxon>
        <taxon>Enterobacterales</taxon>
        <taxon>Yersiniaceae</taxon>
        <taxon>Yersinia</taxon>
    </lineage>
</organism>
<sequence length="33" mass="3913">MISWISRLIGAEYLLFKAFVTPIPDHDQVFKLY</sequence>
<keyword evidence="1" id="KW-0614">Plasmid</keyword>
<geneLocation type="plasmid" evidence="1 2">
    <name>pYptb32953</name>
</geneLocation>
<dbReference type="EMBL" id="BX936400">
    <property type="protein sequence ID" value="CAF25483.1"/>
    <property type="molecule type" value="Genomic_DNA"/>
</dbReference>
<gene>
    <name evidence="1" type="ordered locus">pYptb0041</name>
</gene>
<proteinExistence type="predicted"/>
<evidence type="ECO:0000313" key="1">
    <source>
        <dbReference type="EMBL" id="CAF25483.1"/>
    </source>
</evidence>
<dbReference type="Proteomes" id="UP000001011">
    <property type="component" value="Plasmid pYptb32953"/>
</dbReference>
<dbReference type="AlphaFoldDB" id="Q663B4"/>
<evidence type="ECO:0000313" key="2">
    <source>
        <dbReference type="Proteomes" id="UP000001011"/>
    </source>
</evidence>
<reference evidence="1 2" key="1">
    <citation type="journal article" date="2004" name="Proc. Natl. Acad. Sci. U.S.A.">
        <title>Insights into the evolution of Yersinia pestis through whole-genome comparison with Yersinia pseudotuberculosis.</title>
        <authorList>
            <person name="Chain P.S.G."/>
            <person name="Carniel E."/>
            <person name="Larimer F.W."/>
            <person name="Lamerdin J."/>
            <person name="Stoutland P.O."/>
            <person name="Regala W.M."/>
            <person name="Georgescu A.M."/>
            <person name="Vergez L.M."/>
            <person name="Land M.L."/>
            <person name="Motin V.L."/>
            <person name="Brubaker R.R."/>
            <person name="Fowler J."/>
            <person name="Hinnebusch J."/>
            <person name="Marceau M."/>
            <person name="Medigue C."/>
            <person name="Simonet M."/>
            <person name="Chenal-Francisque V."/>
            <person name="Souza B."/>
            <person name="Dacheux D."/>
            <person name="Elliott J.M."/>
            <person name="Derbise A."/>
            <person name="Hauser L.J."/>
            <person name="Garcia E."/>
        </authorList>
    </citation>
    <scope>NUCLEOTIDE SEQUENCE [LARGE SCALE GENOMIC DNA]</scope>
    <source>
        <strain evidence="2">IP32953</strain>
        <plasmid evidence="2">Plasmid pYptb32953</plasmid>
    </source>
</reference>
<protein>
    <submittedName>
        <fullName evidence="1">Uncharacterized protein</fullName>
    </submittedName>
</protein>
<name>Q663B4_YERPS</name>
<accession>Q663B4</accession>